<dbReference type="SUPFAM" id="SSF103473">
    <property type="entry name" value="MFS general substrate transporter"/>
    <property type="match status" value="1"/>
</dbReference>
<evidence type="ECO:0000256" key="1">
    <source>
        <dbReference type="SAM" id="Phobius"/>
    </source>
</evidence>
<feature type="transmembrane region" description="Helical" evidence="1">
    <location>
        <begin position="121"/>
        <end position="140"/>
    </location>
</feature>
<dbReference type="InterPro" id="IPR036259">
    <property type="entry name" value="MFS_trans_sf"/>
</dbReference>
<accession>H2KV82</accession>
<organism evidence="2 3">
    <name type="scientific">Clonorchis sinensis</name>
    <name type="common">Chinese liver fluke</name>
    <dbReference type="NCBI Taxonomy" id="79923"/>
    <lineage>
        <taxon>Eukaryota</taxon>
        <taxon>Metazoa</taxon>
        <taxon>Spiralia</taxon>
        <taxon>Lophotrochozoa</taxon>
        <taxon>Platyhelminthes</taxon>
        <taxon>Trematoda</taxon>
        <taxon>Digenea</taxon>
        <taxon>Opisthorchiida</taxon>
        <taxon>Opisthorchiata</taxon>
        <taxon>Opisthorchiidae</taxon>
        <taxon>Clonorchis</taxon>
    </lineage>
</organism>
<evidence type="ECO:0000313" key="2">
    <source>
        <dbReference type="EMBL" id="GAA29269.2"/>
    </source>
</evidence>
<dbReference type="InterPro" id="IPR027197">
    <property type="entry name" value="SLC43A3"/>
</dbReference>
<name>H2KV82_CLOSI</name>
<dbReference type="GO" id="GO:0022857">
    <property type="term" value="F:transmembrane transporter activity"/>
    <property type="evidence" value="ECO:0007669"/>
    <property type="project" value="InterPro"/>
</dbReference>
<protein>
    <submittedName>
        <fullName evidence="2">Solute carrier family 43 member 3</fullName>
    </submittedName>
</protein>
<feature type="transmembrane region" description="Helical" evidence="1">
    <location>
        <begin position="380"/>
        <end position="401"/>
    </location>
</feature>
<sequence>MFSYVYVTGVVCQLICSPLIGIAIDQVGLRSSKLISTSLFTMGSLLFAFANRRTSYVLFPAVFFVAVGSLGGLVCNCYISSWFPKICGLLLAIHSGAYDASAAVSFIVVQTLPWLSLQTSFILIGASGAVCGILMAMFFLTQHGNQMVSLQEAHEVALDKKQSGEEEEPAFKQVDSEVARIIGERYPSLKSCLLSWPYALIMLYSSAGNLRFSYYNSGLCRQVKESFSNDQEVVNELLESFSAAAMCAPLVSPLNGLIMDLSRRYYNQKLSCELEDIPETPSDEEVYWTHMRALFPTLMILPTLTLLVTITQLVPGHRWLFYFQFVADISFQTMLARLTSTNVMIGFPAEHFGTLMGLVLMGSGLTALVQYALLQTPIQVGNGVMLLISILLYVAPLFYLIKRR</sequence>
<proteinExistence type="predicted"/>
<evidence type="ECO:0000313" key="3">
    <source>
        <dbReference type="Proteomes" id="UP000008909"/>
    </source>
</evidence>
<feature type="transmembrane region" description="Helical" evidence="1">
    <location>
        <begin position="319"/>
        <end position="340"/>
    </location>
</feature>
<dbReference type="PANTHER" id="PTHR20765">
    <property type="entry name" value="SOLUTE CARRIER FAMILY 43 MEMBER 3-RELATED"/>
    <property type="match status" value="1"/>
</dbReference>
<feature type="transmembrane region" description="Helical" evidence="1">
    <location>
        <begin position="293"/>
        <end position="313"/>
    </location>
</feature>
<dbReference type="Pfam" id="PF07690">
    <property type="entry name" value="MFS_1"/>
    <property type="match status" value="1"/>
</dbReference>
<dbReference type="Proteomes" id="UP000008909">
    <property type="component" value="Unassembled WGS sequence"/>
</dbReference>
<feature type="transmembrane region" description="Helical" evidence="1">
    <location>
        <begin position="86"/>
        <end position="109"/>
    </location>
</feature>
<feature type="transmembrane region" description="Helical" evidence="1">
    <location>
        <begin position="56"/>
        <end position="79"/>
    </location>
</feature>
<keyword evidence="1" id="KW-0472">Membrane</keyword>
<keyword evidence="1" id="KW-1133">Transmembrane helix</keyword>
<dbReference type="EMBL" id="DF144380">
    <property type="protein sequence ID" value="GAA29269.2"/>
    <property type="molecule type" value="Genomic_DNA"/>
</dbReference>
<dbReference type="PANTHER" id="PTHR20765:SF1">
    <property type="entry name" value="EQUILIBRATIVE NUCLEOBASE TRANSPORTER 1"/>
    <property type="match status" value="1"/>
</dbReference>
<dbReference type="AlphaFoldDB" id="H2KV82"/>
<gene>
    <name evidence="2" type="ORF">CLF_111511</name>
</gene>
<reference evidence="2" key="1">
    <citation type="journal article" date="2011" name="Genome Biol.">
        <title>The draft genome of the carcinogenic human liver fluke Clonorchis sinensis.</title>
        <authorList>
            <person name="Wang X."/>
            <person name="Chen W."/>
            <person name="Huang Y."/>
            <person name="Sun J."/>
            <person name="Men J."/>
            <person name="Liu H."/>
            <person name="Luo F."/>
            <person name="Guo L."/>
            <person name="Lv X."/>
            <person name="Deng C."/>
            <person name="Zhou C."/>
            <person name="Fan Y."/>
            <person name="Li X."/>
            <person name="Huang L."/>
            <person name="Hu Y."/>
            <person name="Liang C."/>
            <person name="Hu X."/>
            <person name="Xu J."/>
            <person name="Yu X."/>
        </authorList>
    </citation>
    <scope>NUCLEOTIDE SEQUENCE [LARGE SCALE GENOMIC DNA]</scope>
    <source>
        <strain evidence="2">Henan</strain>
    </source>
</reference>
<feature type="transmembrane region" description="Helical" evidence="1">
    <location>
        <begin position="352"/>
        <end position="374"/>
    </location>
</feature>
<dbReference type="InterPro" id="IPR011701">
    <property type="entry name" value="MFS"/>
</dbReference>
<feature type="transmembrane region" description="Helical" evidence="1">
    <location>
        <begin position="6"/>
        <end position="24"/>
    </location>
</feature>
<keyword evidence="3" id="KW-1185">Reference proteome</keyword>
<dbReference type="Gene3D" id="1.20.1250.20">
    <property type="entry name" value="MFS general substrate transporter like domains"/>
    <property type="match status" value="1"/>
</dbReference>
<keyword evidence="1" id="KW-0812">Transmembrane</keyword>